<dbReference type="PANTHER" id="PTHR10937">
    <property type="entry name" value="GLUCOSAMINE--FRUCTOSE-6-PHOSPHATE AMINOTRANSFERASE, ISOMERIZING"/>
    <property type="match status" value="1"/>
</dbReference>
<dbReference type="HOGENOM" id="CLU_012520_5_2_7"/>
<dbReference type="InterPro" id="IPR035466">
    <property type="entry name" value="GlmS/AgaS_SIS"/>
</dbReference>
<dbReference type="GO" id="GO:0005975">
    <property type="term" value="P:carbohydrate metabolic process"/>
    <property type="evidence" value="ECO:0007669"/>
    <property type="project" value="UniProtKB-UniRule"/>
</dbReference>
<keyword evidence="6 10" id="KW-0032">Aminotransferase</keyword>
<evidence type="ECO:0000256" key="10">
    <source>
        <dbReference type="HAMAP-Rule" id="MF_00164"/>
    </source>
</evidence>
<dbReference type="PANTHER" id="PTHR10937:SF0">
    <property type="entry name" value="GLUTAMINE--FRUCTOSE-6-PHOSPHATE TRANSAMINASE (ISOMERIZING)"/>
    <property type="match status" value="1"/>
</dbReference>
<organism evidence="13 14">
    <name type="scientific">Desulfotalea psychrophila (strain LSv54 / DSM 12343)</name>
    <dbReference type="NCBI Taxonomy" id="177439"/>
    <lineage>
        <taxon>Bacteria</taxon>
        <taxon>Pseudomonadati</taxon>
        <taxon>Thermodesulfobacteriota</taxon>
        <taxon>Desulfobulbia</taxon>
        <taxon>Desulfobulbales</taxon>
        <taxon>Desulfocapsaceae</taxon>
        <taxon>Desulfotalea</taxon>
    </lineage>
</organism>
<comment type="subcellular location">
    <subcellularLocation>
        <location evidence="2 10">Cytoplasm</location>
    </subcellularLocation>
</comment>
<accession>Q6AJ36</accession>
<dbReference type="FunFam" id="3.60.20.10:FF:000006">
    <property type="entry name" value="Glutamine--fructose-6-phosphate aminotransferase [isomerizing]"/>
    <property type="match status" value="1"/>
</dbReference>
<dbReference type="Gene3D" id="3.60.20.10">
    <property type="entry name" value="Glutamine Phosphoribosylpyrophosphate, subunit 1, domain 1"/>
    <property type="match status" value="1"/>
</dbReference>
<dbReference type="InterPro" id="IPR029055">
    <property type="entry name" value="Ntn_hydrolases_N"/>
</dbReference>
<dbReference type="InterPro" id="IPR046348">
    <property type="entry name" value="SIS_dom_sf"/>
</dbReference>
<evidence type="ECO:0000313" key="14">
    <source>
        <dbReference type="Proteomes" id="UP000000602"/>
    </source>
</evidence>
<evidence type="ECO:0000256" key="7">
    <source>
        <dbReference type="ARBA" id="ARBA00022679"/>
    </source>
</evidence>
<dbReference type="CDD" id="cd05009">
    <property type="entry name" value="SIS_GlmS_GlmD_2"/>
    <property type="match status" value="1"/>
</dbReference>
<dbReference type="GO" id="GO:0006047">
    <property type="term" value="P:UDP-N-acetylglucosamine metabolic process"/>
    <property type="evidence" value="ECO:0007669"/>
    <property type="project" value="TreeGrafter"/>
</dbReference>
<dbReference type="Proteomes" id="UP000000602">
    <property type="component" value="Chromosome"/>
</dbReference>
<proteinExistence type="inferred from homology"/>
<dbReference type="InterPro" id="IPR017932">
    <property type="entry name" value="GATase_2_dom"/>
</dbReference>
<dbReference type="SUPFAM" id="SSF56235">
    <property type="entry name" value="N-terminal nucleophile aminohydrolases (Ntn hydrolases)"/>
    <property type="match status" value="1"/>
</dbReference>
<keyword evidence="14" id="KW-1185">Reference proteome</keyword>
<dbReference type="InterPro" id="IPR035490">
    <property type="entry name" value="GlmS/FrlB_SIS"/>
</dbReference>
<dbReference type="InterPro" id="IPR005855">
    <property type="entry name" value="GFAT"/>
</dbReference>
<dbReference type="InterPro" id="IPR001347">
    <property type="entry name" value="SIS_dom"/>
</dbReference>
<comment type="catalytic activity">
    <reaction evidence="1 10">
        <text>D-fructose 6-phosphate + L-glutamine = D-glucosamine 6-phosphate + L-glutamate</text>
        <dbReference type="Rhea" id="RHEA:13237"/>
        <dbReference type="ChEBI" id="CHEBI:29985"/>
        <dbReference type="ChEBI" id="CHEBI:58359"/>
        <dbReference type="ChEBI" id="CHEBI:58725"/>
        <dbReference type="ChEBI" id="CHEBI:61527"/>
        <dbReference type="EC" id="2.6.1.16"/>
    </reaction>
</comment>
<evidence type="ECO:0000259" key="12">
    <source>
        <dbReference type="PROSITE" id="PS51464"/>
    </source>
</evidence>
<dbReference type="HAMAP" id="MF_00164">
    <property type="entry name" value="GlmS"/>
    <property type="match status" value="1"/>
</dbReference>
<dbReference type="PROSITE" id="PS51464">
    <property type="entry name" value="SIS"/>
    <property type="match status" value="2"/>
</dbReference>
<keyword evidence="9" id="KW-0315">Glutamine amidotransferase</keyword>
<dbReference type="Pfam" id="PF01380">
    <property type="entry name" value="SIS"/>
    <property type="match status" value="2"/>
</dbReference>
<comment type="function">
    <text evidence="10">Catalyzes the first step in hexosamine metabolism, converting fructose-6P into glucosamine-6P using glutamine as a nitrogen source.</text>
</comment>
<feature type="domain" description="SIS" evidence="12">
    <location>
        <begin position="540"/>
        <end position="681"/>
    </location>
</feature>
<dbReference type="SUPFAM" id="SSF53697">
    <property type="entry name" value="SIS domain"/>
    <property type="match status" value="1"/>
</dbReference>
<evidence type="ECO:0000256" key="9">
    <source>
        <dbReference type="ARBA" id="ARBA00022962"/>
    </source>
</evidence>
<dbReference type="GO" id="GO:0006002">
    <property type="term" value="P:fructose 6-phosphate metabolic process"/>
    <property type="evidence" value="ECO:0007669"/>
    <property type="project" value="TreeGrafter"/>
</dbReference>
<evidence type="ECO:0000313" key="13">
    <source>
        <dbReference type="EMBL" id="CAG37644.1"/>
    </source>
</evidence>
<evidence type="ECO:0000256" key="4">
    <source>
        <dbReference type="ARBA" id="ARBA00016090"/>
    </source>
</evidence>
<dbReference type="NCBIfam" id="NF001484">
    <property type="entry name" value="PRK00331.1"/>
    <property type="match status" value="1"/>
</dbReference>
<feature type="domain" description="SIS" evidence="12">
    <location>
        <begin position="367"/>
        <end position="506"/>
    </location>
</feature>
<feature type="initiator methionine" description="Removed" evidence="10">
    <location>
        <position position="73"/>
    </location>
</feature>
<dbReference type="GO" id="GO:0046349">
    <property type="term" value="P:amino sugar biosynthetic process"/>
    <property type="evidence" value="ECO:0007669"/>
    <property type="project" value="UniProtKB-ARBA"/>
</dbReference>
<dbReference type="eggNOG" id="COG0449">
    <property type="taxonomic scope" value="Bacteria"/>
</dbReference>
<keyword evidence="8" id="KW-0677">Repeat</keyword>
<evidence type="ECO:0000256" key="5">
    <source>
        <dbReference type="ARBA" id="ARBA00022490"/>
    </source>
</evidence>
<evidence type="ECO:0000256" key="1">
    <source>
        <dbReference type="ARBA" id="ARBA00001031"/>
    </source>
</evidence>
<dbReference type="Pfam" id="PF13522">
    <property type="entry name" value="GATase_6"/>
    <property type="match status" value="1"/>
</dbReference>
<keyword evidence="7 10" id="KW-0808">Transferase</keyword>
<feature type="active site" description="Nucleophile; for GATase activity" evidence="10">
    <location>
        <position position="74"/>
    </location>
</feature>
<reference evidence="14" key="1">
    <citation type="journal article" date="2004" name="Environ. Microbiol.">
        <title>The genome of Desulfotalea psychrophila, a sulfate-reducing bacterium from permanently cold Arctic sediments.</title>
        <authorList>
            <person name="Rabus R."/>
            <person name="Ruepp A."/>
            <person name="Frickey T."/>
            <person name="Rattei T."/>
            <person name="Fartmann B."/>
            <person name="Stark M."/>
            <person name="Bauer M."/>
            <person name="Zibat A."/>
            <person name="Lombardot T."/>
            <person name="Becker I."/>
            <person name="Amann J."/>
            <person name="Gellner K."/>
            <person name="Teeling H."/>
            <person name="Leuschner W.D."/>
            <person name="Gloeckner F.-O."/>
            <person name="Lupas A.N."/>
            <person name="Amann R."/>
            <person name="Klenk H.-P."/>
        </authorList>
    </citation>
    <scope>NUCLEOTIDE SEQUENCE [LARGE SCALE GENOMIC DNA]</scope>
    <source>
        <strain evidence="14">DSM 12343 / LSv54</strain>
    </source>
</reference>
<sequence>MIFPREFLLIVVYLSFLLPQGHCVKYIWLNFVRGYYFLHKLSKEKTRLQFKIHGINIKLSGKNLILPWEDVYMCGIVGYCGPKKVVPVILEGLRRLEYRGYDSAGLVYLQDGKIVKHRANGKLSCLEDVVGDDLVAPSHLGLGHTRWATHGAPTMENAHPHSDCTGELVLVHNGIIENYHSLREELRAKGHVFTSETDTEVLAHLIEEYLEQDAHGVDVLVRAIKEALARVEGSYALGVMWAKAPETLIAVRNQSPLVLGIGEEKGMFLASDTPALLPYTRKVIFLDDMEIAVLTADDYQIASLVSGEPVDKEITFIDWSASMAEKGGYKHFMLKEIFEQPQAITNTVAGRINLESGKANLPNLGFSDEQLRDIDRIFLVACGTSWHAAMVAKYWLEKYAKIPVQVDIASEFRYRHLLIDERVLTICISQSGETADTLAGIRRAKKMGSKILTICNVVGSTMTREADGVIYTHAGPEIGVASTKAFTAQLSALLLFTVFLGQKRKQLSLEKSLQLGRALVGVATVIEEILPSLQKKIASLIDDYYDSRDFLFIGRGLSFPIALEGALKLKEISYIHAEGYASGELKHGPIALIDRDMPILALVPDDDVYQKSISNVEEIKARQGRLILIGSEGDSQLANISDDVIYLPRVDDDVNPILYTIPAQLLSYEIATRRGCDVDQPRNLAKSVTVE</sequence>
<evidence type="ECO:0000256" key="6">
    <source>
        <dbReference type="ARBA" id="ARBA00022576"/>
    </source>
</evidence>
<dbReference type="FunFam" id="3.40.50.10490:FF:000001">
    <property type="entry name" value="Glutamine--fructose-6-phosphate aminotransferase [isomerizing]"/>
    <property type="match status" value="1"/>
</dbReference>
<gene>
    <name evidence="10" type="primary">glmS</name>
    <name evidence="13" type="ordered locus">DP2915</name>
</gene>
<evidence type="ECO:0000256" key="2">
    <source>
        <dbReference type="ARBA" id="ARBA00004496"/>
    </source>
</evidence>
<evidence type="ECO:0000256" key="3">
    <source>
        <dbReference type="ARBA" id="ARBA00012916"/>
    </source>
</evidence>
<dbReference type="EMBL" id="CR522870">
    <property type="protein sequence ID" value="CAG37644.1"/>
    <property type="molecule type" value="Genomic_DNA"/>
</dbReference>
<dbReference type="EC" id="2.6.1.16" evidence="3 10"/>
<keyword evidence="5 10" id="KW-0963">Cytoplasm</keyword>
<dbReference type="PROSITE" id="PS51278">
    <property type="entry name" value="GATASE_TYPE_2"/>
    <property type="match status" value="1"/>
</dbReference>
<dbReference type="GO" id="GO:0006487">
    <property type="term" value="P:protein N-linked glycosylation"/>
    <property type="evidence" value="ECO:0007669"/>
    <property type="project" value="TreeGrafter"/>
</dbReference>
<protein>
    <recommendedName>
        <fullName evidence="4 10">Glutamine--fructose-6-phosphate aminotransferase [isomerizing]</fullName>
        <ecNumber evidence="3 10">2.6.1.16</ecNumber>
    </recommendedName>
    <alternativeName>
        <fullName evidence="10">D-fructose-6-phosphate amidotransferase</fullName>
    </alternativeName>
    <alternativeName>
        <fullName evidence="10">GFAT</fullName>
    </alternativeName>
    <alternativeName>
        <fullName evidence="10">Glucosamine-6-phosphate synthase</fullName>
    </alternativeName>
    <alternativeName>
        <fullName evidence="10">Hexosephosphate aminotransferase</fullName>
    </alternativeName>
    <alternativeName>
        <fullName evidence="10">L-glutamine--D-fructose-6-phosphate amidotransferase</fullName>
    </alternativeName>
</protein>
<comment type="subunit">
    <text evidence="10">Homodimer.</text>
</comment>
<dbReference type="Gene3D" id="3.40.50.10490">
    <property type="entry name" value="Glucose-6-phosphate isomerase like protein, domain 1"/>
    <property type="match status" value="2"/>
</dbReference>
<evidence type="ECO:0000259" key="11">
    <source>
        <dbReference type="PROSITE" id="PS51278"/>
    </source>
</evidence>
<dbReference type="FunFam" id="3.40.50.10490:FF:000002">
    <property type="entry name" value="Glutamine--fructose-6-phosphate aminotransferase [isomerizing]"/>
    <property type="match status" value="1"/>
</dbReference>
<evidence type="ECO:0000256" key="8">
    <source>
        <dbReference type="ARBA" id="ARBA00022737"/>
    </source>
</evidence>
<dbReference type="GO" id="GO:0097367">
    <property type="term" value="F:carbohydrate derivative binding"/>
    <property type="evidence" value="ECO:0007669"/>
    <property type="project" value="InterPro"/>
</dbReference>
<dbReference type="NCBIfam" id="TIGR01135">
    <property type="entry name" value="glmS"/>
    <property type="match status" value="1"/>
</dbReference>
<name>Q6AJ36_DESPS</name>
<dbReference type="GO" id="GO:0004360">
    <property type="term" value="F:glutamine-fructose-6-phosphate transaminase (isomerizing) activity"/>
    <property type="evidence" value="ECO:0007669"/>
    <property type="project" value="UniProtKB-UniRule"/>
</dbReference>
<dbReference type="InterPro" id="IPR047084">
    <property type="entry name" value="GFAT_N"/>
</dbReference>
<dbReference type="STRING" id="177439.DP2915"/>
<dbReference type="CDD" id="cd00714">
    <property type="entry name" value="GFAT"/>
    <property type="match status" value="1"/>
</dbReference>
<dbReference type="KEGG" id="dps:DP2915"/>
<dbReference type="AlphaFoldDB" id="Q6AJ36"/>
<dbReference type="CDD" id="cd05008">
    <property type="entry name" value="SIS_GlmS_GlmD_1"/>
    <property type="match status" value="1"/>
</dbReference>
<feature type="active site" description="For Fru-6P isomerization activity" evidence="10">
    <location>
        <position position="686"/>
    </location>
</feature>
<feature type="domain" description="Glutamine amidotransferase type-2" evidence="11">
    <location>
        <begin position="74"/>
        <end position="297"/>
    </location>
</feature>
<dbReference type="GO" id="GO:0005829">
    <property type="term" value="C:cytosol"/>
    <property type="evidence" value="ECO:0007669"/>
    <property type="project" value="TreeGrafter"/>
</dbReference>